<gene>
    <name evidence="1" type="ORF">SAMN05216466_102316</name>
</gene>
<dbReference type="Proteomes" id="UP000199706">
    <property type="component" value="Unassembled WGS sequence"/>
</dbReference>
<evidence type="ECO:0000313" key="2">
    <source>
        <dbReference type="Proteomes" id="UP000199706"/>
    </source>
</evidence>
<proteinExistence type="predicted"/>
<dbReference type="EMBL" id="FNCJ01000002">
    <property type="protein sequence ID" value="SDG15890.1"/>
    <property type="molecule type" value="Genomic_DNA"/>
</dbReference>
<accession>A0A1G7S1C4</accession>
<dbReference type="OrthoDB" id="9006962at2"/>
<evidence type="ECO:0000313" key="1">
    <source>
        <dbReference type="EMBL" id="SDG15890.1"/>
    </source>
</evidence>
<reference evidence="1 2" key="1">
    <citation type="submission" date="2016-10" db="EMBL/GenBank/DDBJ databases">
        <authorList>
            <person name="de Groot N.N."/>
        </authorList>
    </citation>
    <scope>NUCLEOTIDE SEQUENCE [LARGE SCALE GENOMIC DNA]</scope>
    <source>
        <strain evidence="1 2">LMG 2247</strain>
    </source>
</reference>
<protein>
    <submittedName>
        <fullName evidence="1">Uncharacterized protein</fullName>
    </submittedName>
</protein>
<dbReference type="AlphaFoldDB" id="A0A1G7S1C4"/>
<name>A0A1G7S1C4_9BURK</name>
<dbReference type="RefSeq" id="WP_090682380.1">
    <property type="nucleotide sequence ID" value="NZ_CADERL010000002.1"/>
</dbReference>
<sequence>MIPHLSERENAVERINSVCMRLFDLWCEHRSVTPLTYLLHCWPLMDSQPASIRRLRETLSELRKTHLETISAEAMQELFELADCADEILFQASVPERGARAIDRQSVRAVSA</sequence>
<organism evidence="1 2">
    <name type="scientific">Paraburkholderia phenazinium</name>
    <dbReference type="NCBI Taxonomy" id="60549"/>
    <lineage>
        <taxon>Bacteria</taxon>
        <taxon>Pseudomonadati</taxon>
        <taxon>Pseudomonadota</taxon>
        <taxon>Betaproteobacteria</taxon>
        <taxon>Burkholderiales</taxon>
        <taxon>Burkholderiaceae</taxon>
        <taxon>Paraburkholderia</taxon>
    </lineage>
</organism>